<reference evidence="8 9" key="1">
    <citation type="journal article" date="2015" name="Nature">
        <title>rRNA introns, odd ribosomes, and small enigmatic genomes across a large radiation of phyla.</title>
        <authorList>
            <person name="Brown C.T."/>
            <person name="Hug L.A."/>
            <person name="Thomas B.C."/>
            <person name="Sharon I."/>
            <person name="Castelle C.J."/>
            <person name="Singh A."/>
            <person name="Wilkins M.J."/>
            <person name="Williams K.H."/>
            <person name="Banfield J.F."/>
        </authorList>
    </citation>
    <scope>NUCLEOTIDE SEQUENCE [LARGE SCALE GENOMIC DNA]</scope>
</reference>
<comment type="caution">
    <text evidence="8">The sequence shown here is derived from an EMBL/GenBank/DDBJ whole genome shotgun (WGS) entry which is preliminary data.</text>
</comment>
<dbReference type="PATRIC" id="fig|1618985.3.peg.84"/>
<proteinExistence type="predicted"/>
<name>A0A0G0UFX9_9BACT</name>
<dbReference type="InterPro" id="IPR004556">
    <property type="entry name" value="HemK-like"/>
</dbReference>
<dbReference type="CDD" id="cd02440">
    <property type="entry name" value="AdoMet_MTases"/>
    <property type="match status" value="1"/>
</dbReference>
<organism evidence="8 9">
    <name type="scientific">Candidatus Uhrbacteria bacterium GW2011_GWC2_41_11</name>
    <dbReference type="NCBI Taxonomy" id="1618985"/>
    <lineage>
        <taxon>Bacteria</taxon>
        <taxon>Candidatus Uhriibacteriota</taxon>
    </lineage>
</organism>
<dbReference type="PANTHER" id="PTHR18895:SF74">
    <property type="entry name" value="MTRF1L RELEASE FACTOR GLUTAMINE METHYLTRANSFERASE"/>
    <property type="match status" value="1"/>
</dbReference>
<dbReference type="NCBIfam" id="TIGR00536">
    <property type="entry name" value="hemK_fam"/>
    <property type="match status" value="1"/>
</dbReference>
<accession>A0A0G0UFX9</accession>
<dbReference type="NCBIfam" id="TIGR03534">
    <property type="entry name" value="RF_mod_PrmC"/>
    <property type="match status" value="1"/>
</dbReference>
<dbReference type="SUPFAM" id="SSF53335">
    <property type="entry name" value="S-adenosyl-L-methionine-dependent methyltransferases"/>
    <property type="match status" value="1"/>
</dbReference>
<keyword evidence="3 8" id="KW-0808">Transferase</keyword>
<sequence>MIVMEALQWANHKLKEHRDTDEETGHQLDSPMLDVEVLLASALGVSKSWLFTHFDHELRPHEQERFERMIERRILHEPVAYIVGEKEFYKRMFQVNRFTLIPRSATETLVEEALRIAKIPNSSTTWFADIGTGSGAIAVTLAAESGLPVIATDINNNTLALASQNAIQHSMESHIVFQQGDLLQPILEVLKCISQTNKPVPQHIILCANLPYLTTFQWQTAQSEMRDYEPCEALEAGMDGLDAYWKFFRQIFRARLELPLSLTTLIEIDPGQIGRIIPLIQHDFPNASPRILKDLDGFDRVVVTEL</sequence>
<evidence type="ECO:0000256" key="5">
    <source>
        <dbReference type="ARBA" id="ARBA00048391"/>
    </source>
</evidence>
<dbReference type="AlphaFoldDB" id="A0A0G0UFX9"/>
<protein>
    <recommendedName>
        <fullName evidence="1">peptide chain release factor N(5)-glutamine methyltransferase</fullName>
        <ecNumber evidence="1">2.1.1.297</ecNumber>
    </recommendedName>
</protein>
<evidence type="ECO:0000256" key="3">
    <source>
        <dbReference type="ARBA" id="ARBA00022679"/>
    </source>
</evidence>
<dbReference type="GO" id="GO:0032259">
    <property type="term" value="P:methylation"/>
    <property type="evidence" value="ECO:0007669"/>
    <property type="project" value="UniProtKB-KW"/>
</dbReference>
<dbReference type="InterPro" id="IPR040758">
    <property type="entry name" value="PrmC_N"/>
</dbReference>
<feature type="domain" description="Release factor glutamine methyltransferase N-terminal" evidence="7">
    <location>
        <begin position="5"/>
        <end position="84"/>
    </location>
</feature>
<evidence type="ECO:0000256" key="4">
    <source>
        <dbReference type="ARBA" id="ARBA00022691"/>
    </source>
</evidence>
<dbReference type="Pfam" id="PF05175">
    <property type="entry name" value="MTS"/>
    <property type="match status" value="1"/>
</dbReference>
<evidence type="ECO:0000313" key="8">
    <source>
        <dbReference type="EMBL" id="KKR87803.1"/>
    </source>
</evidence>
<feature type="domain" description="Methyltransferase small" evidence="6">
    <location>
        <begin position="118"/>
        <end position="184"/>
    </location>
</feature>
<gene>
    <name evidence="8" type="ORF">UU35_C0001G0084</name>
</gene>
<dbReference type="Gene3D" id="1.10.8.10">
    <property type="entry name" value="DNA helicase RuvA subunit, C-terminal domain"/>
    <property type="match status" value="1"/>
</dbReference>
<keyword evidence="2 8" id="KW-0489">Methyltransferase</keyword>
<dbReference type="EMBL" id="LCAH01000001">
    <property type="protein sequence ID" value="KKR87803.1"/>
    <property type="molecule type" value="Genomic_DNA"/>
</dbReference>
<dbReference type="Gene3D" id="3.40.50.150">
    <property type="entry name" value="Vaccinia Virus protein VP39"/>
    <property type="match status" value="1"/>
</dbReference>
<dbReference type="Proteomes" id="UP000034616">
    <property type="component" value="Unassembled WGS sequence"/>
</dbReference>
<dbReference type="InterPro" id="IPR029063">
    <property type="entry name" value="SAM-dependent_MTases_sf"/>
</dbReference>
<comment type="catalytic activity">
    <reaction evidence="5">
        <text>L-glutaminyl-[peptide chain release factor] + S-adenosyl-L-methionine = N(5)-methyl-L-glutaminyl-[peptide chain release factor] + S-adenosyl-L-homocysteine + H(+)</text>
        <dbReference type="Rhea" id="RHEA:42896"/>
        <dbReference type="Rhea" id="RHEA-COMP:10271"/>
        <dbReference type="Rhea" id="RHEA-COMP:10272"/>
        <dbReference type="ChEBI" id="CHEBI:15378"/>
        <dbReference type="ChEBI" id="CHEBI:30011"/>
        <dbReference type="ChEBI" id="CHEBI:57856"/>
        <dbReference type="ChEBI" id="CHEBI:59789"/>
        <dbReference type="ChEBI" id="CHEBI:61891"/>
        <dbReference type="EC" id="2.1.1.297"/>
    </reaction>
</comment>
<dbReference type="InterPro" id="IPR050320">
    <property type="entry name" value="N5-glutamine_MTase"/>
</dbReference>
<evidence type="ECO:0000256" key="2">
    <source>
        <dbReference type="ARBA" id="ARBA00022603"/>
    </source>
</evidence>
<keyword evidence="4" id="KW-0949">S-adenosyl-L-methionine</keyword>
<evidence type="ECO:0000259" key="7">
    <source>
        <dbReference type="Pfam" id="PF17827"/>
    </source>
</evidence>
<evidence type="ECO:0000259" key="6">
    <source>
        <dbReference type="Pfam" id="PF05175"/>
    </source>
</evidence>
<dbReference type="PANTHER" id="PTHR18895">
    <property type="entry name" value="HEMK METHYLTRANSFERASE"/>
    <property type="match status" value="1"/>
</dbReference>
<dbReference type="EC" id="2.1.1.297" evidence="1"/>
<dbReference type="GO" id="GO:0102559">
    <property type="term" value="F:peptide chain release factor N(5)-glutamine methyltransferase activity"/>
    <property type="evidence" value="ECO:0007669"/>
    <property type="project" value="UniProtKB-EC"/>
</dbReference>
<evidence type="ECO:0000313" key="9">
    <source>
        <dbReference type="Proteomes" id="UP000034616"/>
    </source>
</evidence>
<dbReference type="InterPro" id="IPR007848">
    <property type="entry name" value="Small_mtfrase_dom"/>
</dbReference>
<dbReference type="Pfam" id="PF17827">
    <property type="entry name" value="PrmC_N"/>
    <property type="match status" value="1"/>
</dbReference>
<dbReference type="InterPro" id="IPR019874">
    <property type="entry name" value="RF_methyltr_PrmC"/>
</dbReference>
<evidence type="ECO:0000256" key="1">
    <source>
        <dbReference type="ARBA" id="ARBA00012771"/>
    </source>
</evidence>